<evidence type="ECO:0000256" key="3">
    <source>
        <dbReference type="ARBA" id="ARBA00022475"/>
    </source>
</evidence>
<evidence type="ECO:0000256" key="7">
    <source>
        <dbReference type="RuleBase" id="RU363032"/>
    </source>
</evidence>
<feature type="transmembrane region" description="Helical" evidence="7">
    <location>
        <begin position="133"/>
        <end position="154"/>
    </location>
</feature>
<proteinExistence type="inferred from homology"/>
<accession>A0A6L9UC91</accession>
<sequence length="296" mass="31111">MAAVEIRPSVIASSRKGESFWKTARRRLLRHRAAMLGLAIILVFVAGAIAAPWIAPYDPAKMSMRAALQSPSAAHLLGTDKLGRDVFSRVVYGSRYSLSSAGLAVAWALLIGGALGAIAGAGGRIVDSFVMRITDVLMAFPSILLAIGVVSWLGKGDFQLTIAVGLSLAPTFTRLLRASLLSLQAADFVTALRAAGIPKWRILFIHMLPNALTPMIVQATLALGTTIITVAGLGFLGLGPQDPRIPEWGGMMIEGAASLQFPHLVLGAGICIVAVVLGVNLFGDGLRDALDPKAKR</sequence>
<dbReference type="PANTHER" id="PTHR43386:SF25">
    <property type="entry name" value="PEPTIDE ABC TRANSPORTER PERMEASE PROTEIN"/>
    <property type="match status" value="1"/>
</dbReference>
<dbReference type="PANTHER" id="PTHR43386">
    <property type="entry name" value="OLIGOPEPTIDE TRANSPORT SYSTEM PERMEASE PROTEIN APPC"/>
    <property type="match status" value="1"/>
</dbReference>
<comment type="subcellular location">
    <subcellularLocation>
        <location evidence="1 7">Cell membrane</location>
        <topology evidence="1 7">Multi-pass membrane protein</topology>
    </subcellularLocation>
</comment>
<evidence type="ECO:0000256" key="4">
    <source>
        <dbReference type="ARBA" id="ARBA00022692"/>
    </source>
</evidence>
<reference evidence="9 10" key="1">
    <citation type="submission" date="2019-12" db="EMBL/GenBank/DDBJ databases">
        <title>Rhizobium genotypes associated with high levels of biological nitrogen fixation by grain legumes in a temperate-maritime cropping system.</title>
        <authorList>
            <person name="Maluk M."/>
            <person name="Francesc Ferrando Molina F."/>
            <person name="Lopez Del Egido L."/>
            <person name="Lafos M."/>
            <person name="Langarica-Fuentes A."/>
            <person name="Gebre Yohannes G."/>
            <person name="Young M.W."/>
            <person name="Martin P."/>
            <person name="Gantlett R."/>
            <person name="Kenicer G."/>
            <person name="Hawes C."/>
            <person name="Begg G.S."/>
            <person name="Quilliam R.S."/>
            <person name="Squire G.R."/>
            <person name="Poole P.S."/>
            <person name="Young P.W."/>
            <person name="Iannetta P.M."/>
            <person name="James E.K."/>
        </authorList>
    </citation>
    <scope>NUCLEOTIDE SEQUENCE [LARGE SCALE GENOMIC DNA]</scope>
    <source>
        <strain evidence="9 10">JHI1118</strain>
    </source>
</reference>
<dbReference type="SUPFAM" id="SSF161098">
    <property type="entry name" value="MetI-like"/>
    <property type="match status" value="1"/>
</dbReference>
<comment type="caution">
    <text evidence="9">The sequence shown here is derived from an EMBL/GenBank/DDBJ whole genome shotgun (WGS) entry which is preliminary data.</text>
</comment>
<comment type="similarity">
    <text evidence="7">Belongs to the binding-protein-dependent transport system permease family.</text>
</comment>
<dbReference type="CDD" id="cd06261">
    <property type="entry name" value="TM_PBP2"/>
    <property type="match status" value="1"/>
</dbReference>
<protein>
    <submittedName>
        <fullName evidence="9">ABC transporter permease subunit</fullName>
    </submittedName>
</protein>
<dbReference type="PROSITE" id="PS50928">
    <property type="entry name" value="ABC_TM1"/>
    <property type="match status" value="1"/>
</dbReference>
<dbReference type="Proteomes" id="UP000483035">
    <property type="component" value="Unassembled WGS sequence"/>
</dbReference>
<keyword evidence="5 7" id="KW-1133">Transmembrane helix</keyword>
<dbReference type="InterPro" id="IPR025966">
    <property type="entry name" value="OppC_N"/>
</dbReference>
<evidence type="ECO:0000313" key="10">
    <source>
        <dbReference type="Proteomes" id="UP000483035"/>
    </source>
</evidence>
<gene>
    <name evidence="9" type="ORF">GR212_29105</name>
</gene>
<evidence type="ECO:0000256" key="5">
    <source>
        <dbReference type="ARBA" id="ARBA00022989"/>
    </source>
</evidence>
<dbReference type="Pfam" id="PF12911">
    <property type="entry name" value="OppC_N"/>
    <property type="match status" value="1"/>
</dbReference>
<evidence type="ECO:0000313" key="9">
    <source>
        <dbReference type="EMBL" id="NEI73615.1"/>
    </source>
</evidence>
<dbReference type="InterPro" id="IPR050366">
    <property type="entry name" value="BP-dependent_transpt_permease"/>
</dbReference>
<dbReference type="RefSeq" id="WP_163992107.1">
    <property type="nucleotide sequence ID" value="NZ_WUEY01000020.1"/>
</dbReference>
<evidence type="ECO:0000256" key="2">
    <source>
        <dbReference type="ARBA" id="ARBA00022448"/>
    </source>
</evidence>
<feature type="domain" description="ABC transmembrane type-1" evidence="8">
    <location>
        <begin position="94"/>
        <end position="283"/>
    </location>
</feature>
<keyword evidence="6 7" id="KW-0472">Membrane</keyword>
<organism evidence="9 10">
    <name type="scientific">Rhizobium lusitanum</name>
    <dbReference type="NCBI Taxonomy" id="293958"/>
    <lineage>
        <taxon>Bacteria</taxon>
        <taxon>Pseudomonadati</taxon>
        <taxon>Pseudomonadota</taxon>
        <taxon>Alphaproteobacteria</taxon>
        <taxon>Hyphomicrobiales</taxon>
        <taxon>Rhizobiaceae</taxon>
        <taxon>Rhizobium/Agrobacterium group</taxon>
        <taxon>Rhizobium</taxon>
    </lineage>
</organism>
<dbReference type="EMBL" id="WUEY01000020">
    <property type="protein sequence ID" value="NEI73615.1"/>
    <property type="molecule type" value="Genomic_DNA"/>
</dbReference>
<dbReference type="AlphaFoldDB" id="A0A6L9UC91"/>
<feature type="transmembrane region" description="Helical" evidence="7">
    <location>
        <begin position="101"/>
        <end position="121"/>
    </location>
</feature>
<evidence type="ECO:0000259" key="8">
    <source>
        <dbReference type="PROSITE" id="PS50928"/>
    </source>
</evidence>
<dbReference type="InterPro" id="IPR000515">
    <property type="entry name" value="MetI-like"/>
</dbReference>
<dbReference type="GO" id="GO:0055085">
    <property type="term" value="P:transmembrane transport"/>
    <property type="evidence" value="ECO:0007669"/>
    <property type="project" value="InterPro"/>
</dbReference>
<dbReference type="GO" id="GO:0005886">
    <property type="term" value="C:plasma membrane"/>
    <property type="evidence" value="ECO:0007669"/>
    <property type="project" value="UniProtKB-SubCell"/>
</dbReference>
<dbReference type="Pfam" id="PF00528">
    <property type="entry name" value="BPD_transp_1"/>
    <property type="match status" value="1"/>
</dbReference>
<dbReference type="InterPro" id="IPR035906">
    <property type="entry name" value="MetI-like_sf"/>
</dbReference>
<name>A0A6L9UC91_9HYPH</name>
<dbReference type="Gene3D" id="1.10.3720.10">
    <property type="entry name" value="MetI-like"/>
    <property type="match status" value="1"/>
</dbReference>
<keyword evidence="4 7" id="KW-0812">Transmembrane</keyword>
<feature type="transmembrane region" description="Helical" evidence="7">
    <location>
        <begin position="259"/>
        <end position="283"/>
    </location>
</feature>
<evidence type="ECO:0000256" key="1">
    <source>
        <dbReference type="ARBA" id="ARBA00004651"/>
    </source>
</evidence>
<feature type="transmembrane region" description="Helical" evidence="7">
    <location>
        <begin position="33"/>
        <end position="55"/>
    </location>
</feature>
<keyword evidence="3" id="KW-1003">Cell membrane</keyword>
<evidence type="ECO:0000256" key="6">
    <source>
        <dbReference type="ARBA" id="ARBA00023136"/>
    </source>
</evidence>
<feature type="transmembrane region" description="Helical" evidence="7">
    <location>
        <begin position="216"/>
        <end position="239"/>
    </location>
</feature>
<keyword evidence="2 7" id="KW-0813">Transport</keyword>